<dbReference type="HAMAP" id="MF_01077">
    <property type="entry name" value="RimP"/>
    <property type="match status" value="1"/>
</dbReference>
<dbReference type="OrthoDB" id="9805006at2"/>
<dbReference type="AlphaFoldDB" id="A0A3D9UN71"/>
<dbReference type="InterPro" id="IPR028998">
    <property type="entry name" value="RimP_C"/>
</dbReference>
<dbReference type="InterPro" id="IPR028989">
    <property type="entry name" value="RimP_N"/>
</dbReference>
<dbReference type="NCBIfam" id="NF000930">
    <property type="entry name" value="PRK00092.2-2"/>
    <property type="match status" value="1"/>
</dbReference>
<dbReference type="GO" id="GO:0000028">
    <property type="term" value="P:ribosomal small subunit assembly"/>
    <property type="evidence" value="ECO:0007669"/>
    <property type="project" value="TreeGrafter"/>
</dbReference>
<gene>
    <name evidence="3" type="primary">rimP</name>
    <name evidence="6" type="ORF">DFJ65_1752</name>
</gene>
<reference evidence="6 7" key="1">
    <citation type="submission" date="2018-08" db="EMBL/GenBank/DDBJ databases">
        <title>Sequencing the genomes of 1000 actinobacteria strains.</title>
        <authorList>
            <person name="Klenk H.-P."/>
        </authorList>
    </citation>
    <scope>NUCLEOTIDE SEQUENCE [LARGE SCALE GENOMIC DNA]</scope>
    <source>
        <strain evidence="6 7">DSM 22967</strain>
    </source>
</reference>
<evidence type="ECO:0000259" key="5">
    <source>
        <dbReference type="Pfam" id="PF02576"/>
    </source>
</evidence>
<keyword evidence="7" id="KW-1185">Reference proteome</keyword>
<dbReference type="SUPFAM" id="SSF75420">
    <property type="entry name" value="YhbC-like, N-terminal domain"/>
    <property type="match status" value="1"/>
</dbReference>
<dbReference type="Gene3D" id="3.30.300.70">
    <property type="entry name" value="RimP-like superfamily, N-terminal"/>
    <property type="match status" value="1"/>
</dbReference>
<dbReference type="PANTHER" id="PTHR33867">
    <property type="entry name" value="RIBOSOME MATURATION FACTOR RIMP"/>
    <property type="match status" value="1"/>
</dbReference>
<organism evidence="6 7">
    <name type="scientific">Calidifontibacter indicus</name>
    <dbReference type="NCBI Taxonomy" id="419650"/>
    <lineage>
        <taxon>Bacteria</taxon>
        <taxon>Bacillati</taxon>
        <taxon>Actinomycetota</taxon>
        <taxon>Actinomycetes</taxon>
        <taxon>Micrococcales</taxon>
        <taxon>Dermacoccaceae</taxon>
        <taxon>Calidifontibacter</taxon>
    </lineage>
</organism>
<dbReference type="RefSeq" id="WP_115922680.1">
    <property type="nucleotide sequence ID" value="NZ_QTUA01000001.1"/>
</dbReference>
<dbReference type="Pfam" id="PF02576">
    <property type="entry name" value="RimP_N"/>
    <property type="match status" value="1"/>
</dbReference>
<comment type="subcellular location">
    <subcellularLocation>
        <location evidence="3">Cytoplasm</location>
    </subcellularLocation>
</comment>
<dbReference type="InterPro" id="IPR003728">
    <property type="entry name" value="Ribosome_maturation_RimP"/>
</dbReference>
<dbReference type="InterPro" id="IPR035956">
    <property type="entry name" value="RimP_N_sf"/>
</dbReference>
<dbReference type="Proteomes" id="UP000256253">
    <property type="component" value="Unassembled WGS sequence"/>
</dbReference>
<accession>A0A3D9UN71</accession>
<keyword evidence="1 3" id="KW-0963">Cytoplasm</keyword>
<evidence type="ECO:0000256" key="2">
    <source>
        <dbReference type="ARBA" id="ARBA00022517"/>
    </source>
</evidence>
<comment type="similarity">
    <text evidence="3">Belongs to the RimP family.</text>
</comment>
<name>A0A3D9UN71_9MICO</name>
<comment type="function">
    <text evidence="3">Required for maturation of 30S ribosomal subunits.</text>
</comment>
<feature type="domain" description="Ribosome maturation factor RimP N-terminal" evidence="5">
    <location>
        <begin position="19"/>
        <end position="101"/>
    </location>
</feature>
<evidence type="ECO:0000256" key="1">
    <source>
        <dbReference type="ARBA" id="ARBA00022490"/>
    </source>
</evidence>
<proteinExistence type="inferred from homology"/>
<keyword evidence="2 3" id="KW-0690">Ribosome biogenesis</keyword>
<protein>
    <recommendedName>
        <fullName evidence="3">Ribosome maturation factor RimP</fullName>
    </recommendedName>
</protein>
<comment type="caution">
    <text evidence="6">The sequence shown here is derived from an EMBL/GenBank/DDBJ whole genome shotgun (WGS) entry which is preliminary data.</text>
</comment>
<dbReference type="CDD" id="cd01734">
    <property type="entry name" value="YlxS_C"/>
    <property type="match status" value="1"/>
</dbReference>
<feature type="region of interest" description="Disordered" evidence="4">
    <location>
        <begin position="175"/>
        <end position="202"/>
    </location>
</feature>
<dbReference type="EMBL" id="QTUA01000001">
    <property type="protein sequence ID" value="REF30736.1"/>
    <property type="molecule type" value="Genomic_DNA"/>
</dbReference>
<dbReference type="PANTHER" id="PTHR33867:SF1">
    <property type="entry name" value="RIBOSOME MATURATION FACTOR RIMP"/>
    <property type="match status" value="1"/>
</dbReference>
<sequence length="202" mass="21608">MSSSPTDRHQQIHADLTAALAPLGARVEDLTVTPAGKRRIVRVLVDKDLDSLDLPDETSVIEPLDLDTVGDLTKAISDTLDATDAMGEQPYVLEVSSPGVDRPLTQPRHYRRNIGRLVTVQRPEGGETTGRLVRAGADDFDLRPEGGKPQAGKAGAASVITLGYDAVTKGKVNVEFNRADPADPADSTDMNDTTDTTKEGQH</sequence>
<evidence type="ECO:0000256" key="4">
    <source>
        <dbReference type="SAM" id="MobiDB-lite"/>
    </source>
</evidence>
<evidence type="ECO:0000313" key="6">
    <source>
        <dbReference type="EMBL" id="REF30736.1"/>
    </source>
</evidence>
<dbReference type="GO" id="GO:0006412">
    <property type="term" value="P:translation"/>
    <property type="evidence" value="ECO:0007669"/>
    <property type="project" value="TreeGrafter"/>
</dbReference>
<dbReference type="GO" id="GO:0005829">
    <property type="term" value="C:cytosol"/>
    <property type="evidence" value="ECO:0007669"/>
    <property type="project" value="TreeGrafter"/>
</dbReference>
<evidence type="ECO:0000256" key="3">
    <source>
        <dbReference type="HAMAP-Rule" id="MF_01077"/>
    </source>
</evidence>
<evidence type="ECO:0000313" key="7">
    <source>
        <dbReference type="Proteomes" id="UP000256253"/>
    </source>
</evidence>